<feature type="region of interest" description="Disordered" evidence="1">
    <location>
        <begin position="1"/>
        <end position="20"/>
    </location>
</feature>
<evidence type="ECO:0008006" key="4">
    <source>
        <dbReference type="Google" id="ProtNLM"/>
    </source>
</evidence>
<evidence type="ECO:0000256" key="1">
    <source>
        <dbReference type="SAM" id="MobiDB-lite"/>
    </source>
</evidence>
<evidence type="ECO:0000313" key="2">
    <source>
        <dbReference type="EMBL" id="KAK8121210.1"/>
    </source>
</evidence>
<keyword evidence="3" id="KW-1185">Reference proteome</keyword>
<gene>
    <name evidence="2" type="ORF">PG999_005330</name>
</gene>
<comment type="caution">
    <text evidence="2">The sequence shown here is derived from an EMBL/GenBank/DDBJ whole genome shotgun (WGS) entry which is preliminary data.</text>
</comment>
<reference evidence="2 3" key="1">
    <citation type="submission" date="2023-01" db="EMBL/GenBank/DDBJ databases">
        <title>Analysis of 21 Apiospora genomes using comparative genomics revels a genus with tremendous synthesis potential of carbohydrate active enzymes and secondary metabolites.</title>
        <authorList>
            <person name="Sorensen T."/>
        </authorList>
    </citation>
    <scope>NUCLEOTIDE SEQUENCE [LARGE SCALE GENOMIC DNA]</scope>
    <source>
        <strain evidence="2 3">CBS 117206</strain>
    </source>
</reference>
<dbReference type="Proteomes" id="UP001392437">
    <property type="component" value="Unassembled WGS sequence"/>
</dbReference>
<name>A0AAW0R1R7_9PEZI</name>
<protein>
    <recommendedName>
        <fullName evidence="4">Secreted protein</fullName>
    </recommendedName>
</protein>
<dbReference type="EMBL" id="JAQQWP010000004">
    <property type="protein sequence ID" value="KAK8121210.1"/>
    <property type="molecule type" value="Genomic_DNA"/>
</dbReference>
<sequence length="225" mass="23800">MVTSAKRMAPSTESHPPPFYPVYPVHGGRGVGALLRLGGTGGGAGSSFRGGHLVGRRGRGSRHLRGALPGLRGTLLLLLLLWTLTEIDAAPMARVLVAGGEVVQVAHGVHFFAGEYLARVEHPDVVQLLCMLEVVALGALGCALVEPGHDGATGGRVCRVCVDQHVLRWVGARETSHRVLRKVVRAATVHLARDLTDLVIALFATGGWSQRHAPMGQQKQGCQTS</sequence>
<organism evidence="2 3">
    <name type="scientific">Apiospora kogelbergensis</name>
    <dbReference type="NCBI Taxonomy" id="1337665"/>
    <lineage>
        <taxon>Eukaryota</taxon>
        <taxon>Fungi</taxon>
        <taxon>Dikarya</taxon>
        <taxon>Ascomycota</taxon>
        <taxon>Pezizomycotina</taxon>
        <taxon>Sordariomycetes</taxon>
        <taxon>Xylariomycetidae</taxon>
        <taxon>Amphisphaeriales</taxon>
        <taxon>Apiosporaceae</taxon>
        <taxon>Apiospora</taxon>
    </lineage>
</organism>
<evidence type="ECO:0000313" key="3">
    <source>
        <dbReference type="Proteomes" id="UP001392437"/>
    </source>
</evidence>
<proteinExistence type="predicted"/>
<accession>A0AAW0R1R7</accession>
<dbReference type="AlphaFoldDB" id="A0AAW0R1R7"/>